<evidence type="ECO:0000313" key="2">
    <source>
        <dbReference type="EMBL" id="PNF32943.1"/>
    </source>
</evidence>
<gene>
    <name evidence="2" type="ORF">B7P43_G01861</name>
</gene>
<evidence type="ECO:0000256" key="1">
    <source>
        <dbReference type="SAM" id="Phobius"/>
    </source>
</evidence>
<evidence type="ECO:0000313" key="3">
    <source>
        <dbReference type="Proteomes" id="UP000235965"/>
    </source>
</evidence>
<keyword evidence="3" id="KW-1185">Reference proteome</keyword>
<keyword evidence="1" id="KW-0812">Transmembrane</keyword>
<keyword evidence="1" id="KW-0472">Membrane</keyword>
<sequence>MAVMLDEVAAQNIPENHNSSGMMIAAMASVVQVQAAVLLGHFFPSEFLLDAHFSGK</sequence>
<proteinExistence type="predicted"/>
<feature type="transmembrane region" description="Helical" evidence="1">
    <location>
        <begin position="21"/>
        <end position="43"/>
    </location>
</feature>
<comment type="caution">
    <text evidence="2">The sequence shown here is derived from an EMBL/GenBank/DDBJ whole genome shotgun (WGS) entry which is preliminary data.</text>
</comment>
<dbReference type="AlphaFoldDB" id="A0A2J7QWH2"/>
<accession>A0A2J7QWH2</accession>
<keyword evidence="1" id="KW-1133">Transmembrane helix</keyword>
<protein>
    <submittedName>
        <fullName evidence="2">Uncharacterized protein</fullName>
    </submittedName>
</protein>
<name>A0A2J7QWH2_9NEOP</name>
<dbReference type="Proteomes" id="UP000235965">
    <property type="component" value="Unassembled WGS sequence"/>
</dbReference>
<dbReference type="EMBL" id="NEVH01009765">
    <property type="protein sequence ID" value="PNF32943.1"/>
    <property type="molecule type" value="Genomic_DNA"/>
</dbReference>
<dbReference type="InParanoid" id="A0A2J7QWH2"/>
<reference evidence="2 3" key="1">
    <citation type="submission" date="2017-12" db="EMBL/GenBank/DDBJ databases">
        <title>Hemimetabolous genomes reveal molecular basis of termite eusociality.</title>
        <authorList>
            <person name="Harrison M.C."/>
            <person name="Jongepier E."/>
            <person name="Robertson H.M."/>
            <person name="Arning N."/>
            <person name="Bitard-Feildel T."/>
            <person name="Chao H."/>
            <person name="Childers C.P."/>
            <person name="Dinh H."/>
            <person name="Doddapaneni H."/>
            <person name="Dugan S."/>
            <person name="Gowin J."/>
            <person name="Greiner C."/>
            <person name="Han Y."/>
            <person name="Hu H."/>
            <person name="Hughes D.S.T."/>
            <person name="Huylmans A.-K."/>
            <person name="Kemena C."/>
            <person name="Kremer L.P.M."/>
            <person name="Lee S.L."/>
            <person name="Lopez-Ezquerra A."/>
            <person name="Mallet L."/>
            <person name="Monroy-Kuhn J.M."/>
            <person name="Moser A."/>
            <person name="Murali S.C."/>
            <person name="Muzny D.M."/>
            <person name="Otani S."/>
            <person name="Piulachs M.-D."/>
            <person name="Poelchau M."/>
            <person name="Qu J."/>
            <person name="Schaub F."/>
            <person name="Wada-Katsumata A."/>
            <person name="Worley K.C."/>
            <person name="Xie Q."/>
            <person name="Ylla G."/>
            <person name="Poulsen M."/>
            <person name="Gibbs R.A."/>
            <person name="Schal C."/>
            <person name="Richards S."/>
            <person name="Belles X."/>
            <person name="Korb J."/>
            <person name="Bornberg-Bauer E."/>
        </authorList>
    </citation>
    <scope>NUCLEOTIDE SEQUENCE [LARGE SCALE GENOMIC DNA]</scope>
    <source>
        <tissue evidence="2">Whole body</tissue>
    </source>
</reference>
<organism evidence="2 3">
    <name type="scientific">Cryptotermes secundus</name>
    <dbReference type="NCBI Taxonomy" id="105785"/>
    <lineage>
        <taxon>Eukaryota</taxon>
        <taxon>Metazoa</taxon>
        <taxon>Ecdysozoa</taxon>
        <taxon>Arthropoda</taxon>
        <taxon>Hexapoda</taxon>
        <taxon>Insecta</taxon>
        <taxon>Pterygota</taxon>
        <taxon>Neoptera</taxon>
        <taxon>Polyneoptera</taxon>
        <taxon>Dictyoptera</taxon>
        <taxon>Blattodea</taxon>
        <taxon>Blattoidea</taxon>
        <taxon>Termitoidae</taxon>
        <taxon>Kalotermitidae</taxon>
        <taxon>Cryptotermitinae</taxon>
        <taxon>Cryptotermes</taxon>
    </lineage>
</organism>